<protein>
    <submittedName>
        <fullName evidence="1">Uncharacterized protein</fullName>
    </submittedName>
</protein>
<dbReference type="EMBL" id="UINC01116288">
    <property type="protein sequence ID" value="SVC87922.1"/>
    <property type="molecule type" value="Genomic_DNA"/>
</dbReference>
<feature type="non-terminal residue" evidence="1">
    <location>
        <position position="30"/>
    </location>
</feature>
<name>A0A382QSV5_9ZZZZ</name>
<evidence type="ECO:0000313" key="1">
    <source>
        <dbReference type="EMBL" id="SVC87922.1"/>
    </source>
</evidence>
<accession>A0A382QSV5</accession>
<organism evidence="1">
    <name type="scientific">marine metagenome</name>
    <dbReference type="NCBI Taxonomy" id="408172"/>
    <lineage>
        <taxon>unclassified sequences</taxon>
        <taxon>metagenomes</taxon>
        <taxon>ecological metagenomes</taxon>
    </lineage>
</organism>
<gene>
    <name evidence="1" type="ORF">METZ01_LOCUS340776</name>
</gene>
<reference evidence="1" key="1">
    <citation type="submission" date="2018-05" db="EMBL/GenBank/DDBJ databases">
        <authorList>
            <person name="Lanie J.A."/>
            <person name="Ng W.-L."/>
            <person name="Kazmierczak K.M."/>
            <person name="Andrzejewski T.M."/>
            <person name="Davidsen T.M."/>
            <person name="Wayne K.J."/>
            <person name="Tettelin H."/>
            <person name="Glass J.I."/>
            <person name="Rusch D."/>
            <person name="Podicherti R."/>
            <person name="Tsui H.-C.T."/>
            <person name="Winkler M.E."/>
        </authorList>
    </citation>
    <scope>NUCLEOTIDE SEQUENCE</scope>
</reference>
<sequence>MKPTTFLLAFFLFVTGALQAAKPNFILIFA</sequence>
<proteinExistence type="predicted"/>
<dbReference type="AlphaFoldDB" id="A0A382QSV5"/>